<dbReference type="RefSeq" id="WP_078684649.1">
    <property type="nucleotide sequence ID" value="NZ_FUYA01000004.1"/>
</dbReference>
<dbReference type="Pfam" id="PF04717">
    <property type="entry name" value="Phage_base_V"/>
    <property type="match status" value="1"/>
</dbReference>
<dbReference type="AlphaFoldDB" id="A0A1T4W1B8"/>
<evidence type="ECO:0000313" key="4">
    <source>
        <dbReference type="Proteomes" id="UP000189733"/>
    </source>
</evidence>
<sequence>MSFQISELERRLAGLIRFGTVEAADYARARVRVRMGEAVTDWLPWLTLRAGNDRSWWALEPGEQVLVLSVSGDTSQGVVLGSIFQQVHPAPASSKDLDRREYSDGAVIEYDRKAHRLRANIPGDAELVASGDISANAGKNITGTAGTKVELTAPSITLNGVIFLNGPLTQGGGSGGGNAEFRGSLRTTGEIHSEDDVTSRVSLNGHTHPCPHGGNTGAPS</sequence>
<dbReference type="STRING" id="1121442.SAMN02745702_01345"/>
<name>A0A1T4W1B8_9BACT</name>
<dbReference type="EMBL" id="FUYA01000004">
    <property type="protein sequence ID" value="SKA70838.1"/>
    <property type="molecule type" value="Genomic_DNA"/>
</dbReference>
<proteinExistence type="predicted"/>
<feature type="region of interest" description="Disordered" evidence="1">
    <location>
        <begin position="172"/>
        <end position="220"/>
    </location>
</feature>
<dbReference type="Gene3D" id="6.20.150.10">
    <property type="match status" value="1"/>
</dbReference>
<feature type="domain" description="Gp5/Type VI secretion system Vgr protein OB-fold" evidence="2">
    <location>
        <begin position="19"/>
        <end position="84"/>
    </location>
</feature>
<protein>
    <submittedName>
        <fullName evidence="3">Phage baseplate assembly protein V</fullName>
    </submittedName>
</protein>
<dbReference type="OrthoDB" id="4931325at2"/>
<keyword evidence="4" id="KW-1185">Reference proteome</keyword>
<dbReference type="NCBIfam" id="TIGR01644">
    <property type="entry name" value="phage_P2_V"/>
    <property type="match status" value="1"/>
</dbReference>
<reference evidence="3 4" key="1">
    <citation type="submission" date="2017-02" db="EMBL/GenBank/DDBJ databases">
        <authorList>
            <person name="Peterson S.W."/>
        </authorList>
    </citation>
    <scope>NUCLEOTIDE SEQUENCE [LARGE SCALE GENOMIC DNA]</scope>
    <source>
        <strain evidence="3 4">DSM 18034</strain>
    </source>
</reference>
<dbReference type="InterPro" id="IPR013046">
    <property type="entry name" value="GpV/Gp45"/>
</dbReference>
<evidence type="ECO:0000259" key="2">
    <source>
        <dbReference type="Pfam" id="PF04717"/>
    </source>
</evidence>
<gene>
    <name evidence="3" type="ORF">SAMN02745702_01345</name>
</gene>
<dbReference type="InterPro" id="IPR006531">
    <property type="entry name" value="Gp5/Vgr_OB"/>
</dbReference>
<dbReference type="Proteomes" id="UP000189733">
    <property type="component" value="Unassembled WGS sequence"/>
</dbReference>
<dbReference type="Gene3D" id="2.40.50.230">
    <property type="entry name" value="Gp5 N-terminal domain"/>
    <property type="match status" value="1"/>
</dbReference>
<accession>A0A1T4W1B8</accession>
<organism evidence="3 4">
    <name type="scientific">Desulfobaculum bizertense DSM 18034</name>
    <dbReference type="NCBI Taxonomy" id="1121442"/>
    <lineage>
        <taxon>Bacteria</taxon>
        <taxon>Pseudomonadati</taxon>
        <taxon>Thermodesulfobacteriota</taxon>
        <taxon>Desulfovibrionia</taxon>
        <taxon>Desulfovibrionales</taxon>
        <taxon>Desulfovibrionaceae</taxon>
        <taxon>Desulfobaculum</taxon>
    </lineage>
</organism>
<feature type="compositionally biased region" description="Basic and acidic residues" evidence="1">
    <location>
        <begin position="189"/>
        <end position="198"/>
    </location>
</feature>
<evidence type="ECO:0000256" key="1">
    <source>
        <dbReference type="SAM" id="MobiDB-lite"/>
    </source>
</evidence>
<dbReference type="InterPro" id="IPR037026">
    <property type="entry name" value="Vgr_OB-fold_dom_sf"/>
</dbReference>
<evidence type="ECO:0000313" key="3">
    <source>
        <dbReference type="EMBL" id="SKA70838.1"/>
    </source>
</evidence>